<organism evidence="2 3">
    <name type="scientific">Methylibium petroleiphilum (strain ATCC BAA-1232 / LMG 22953 / PM1)</name>
    <dbReference type="NCBI Taxonomy" id="420662"/>
    <lineage>
        <taxon>Bacteria</taxon>
        <taxon>Pseudomonadati</taxon>
        <taxon>Pseudomonadota</taxon>
        <taxon>Betaproteobacteria</taxon>
        <taxon>Burkholderiales</taxon>
        <taxon>Sphaerotilaceae</taxon>
        <taxon>Methylibium</taxon>
    </lineage>
</organism>
<dbReference type="AlphaFoldDB" id="A2SD13"/>
<keyword evidence="3" id="KW-1185">Reference proteome</keyword>
<feature type="region of interest" description="Disordered" evidence="1">
    <location>
        <begin position="147"/>
        <end position="182"/>
    </location>
</feature>
<sequence length="182" mass="19243">MVKKLQKLADKQSAAAGTPSMAQLFDSQLANSVKDSAQQIWQAGLGAFAKAQGEGGKVFESLVKEGVSIQRRTQAAAEEKLGEVSNRMTKLSDDVQARAGQQWDKLESIFEERVAKALGKLGVPSSKDIDALIHRIDTLSANVARLSKAPAARKAAPAKTAAKAAAPRKAAAKRAAPRKRAA</sequence>
<dbReference type="KEGG" id="mpt:Mpe_A0490"/>
<dbReference type="eggNOG" id="COG3937">
    <property type="taxonomic scope" value="Bacteria"/>
</dbReference>
<gene>
    <name evidence="2" type="ordered locus">Mpe_A0490</name>
</gene>
<evidence type="ECO:0000256" key="1">
    <source>
        <dbReference type="SAM" id="MobiDB-lite"/>
    </source>
</evidence>
<evidence type="ECO:0000313" key="3">
    <source>
        <dbReference type="Proteomes" id="UP000000366"/>
    </source>
</evidence>
<name>A2SD13_METPP</name>
<dbReference type="PANTHER" id="PTHR38664">
    <property type="entry name" value="SLR0058 PROTEIN"/>
    <property type="match status" value="1"/>
</dbReference>
<evidence type="ECO:0000313" key="2">
    <source>
        <dbReference type="EMBL" id="ABM93452.1"/>
    </source>
</evidence>
<feature type="compositionally biased region" description="Basic residues" evidence="1">
    <location>
        <begin position="170"/>
        <end position="182"/>
    </location>
</feature>
<dbReference type="InterPro" id="IPR008769">
    <property type="entry name" value="PhaF_PhaI"/>
</dbReference>
<dbReference type="EMBL" id="CP000555">
    <property type="protein sequence ID" value="ABM93452.1"/>
    <property type="molecule type" value="Genomic_DNA"/>
</dbReference>
<dbReference type="NCBIfam" id="TIGR01837">
    <property type="entry name" value="PHA_granule_1"/>
    <property type="match status" value="1"/>
</dbReference>
<dbReference type="PANTHER" id="PTHR38664:SF1">
    <property type="entry name" value="SLR0058 PROTEIN"/>
    <property type="match status" value="1"/>
</dbReference>
<dbReference type="RefSeq" id="WP_011828090.1">
    <property type="nucleotide sequence ID" value="NC_008825.1"/>
</dbReference>
<accession>A2SD13</accession>
<dbReference type="HOGENOM" id="CLU_113343_0_0_4"/>
<reference evidence="2 3" key="1">
    <citation type="journal article" date="2007" name="J. Bacteriol.">
        <title>Whole-genome analysis of the methyl tert-butyl ether-degrading beta-proteobacterium Methylibium petroleiphilum PM1.</title>
        <authorList>
            <person name="Kane S.R."/>
            <person name="Chakicherla A.Y."/>
            <person name="Chain P.S.G."/>
            <person name="Schmidt R."/>
            <person name="Shin M.W."/>
            <person name="Legler T.C."/>
            <person name="Scow K.M."/>
            <person name="Larimer F.W."/>
            <person name="Lucas S.M."/>
            <person name="Richardson P.M."/>
            <person name="Hristova K.R."/>
        </authorList>
    </citation>
    <scope>NUCLEOTIDE SEQUENCE [LARGE SCALE GENOMIC DNA]</scope>
    <source>
        <strain evidence="3">ATCC BAA-1232 / LMG 22953 / PM1</strain>
    </source>
</reference>
<proteinExistence type="predicted"/>
<dbReference type="Pfam" id="PF05597">
    <property type="entry name" value="Phasin"/>
    <property type="match status" value="1"/>
</dbReference>
<protein>
    <submittedName>
        <fullName evidence="2">Polygranule-associated protein</fullName>
    </submittedName>
</protein>
<dbReference type="STRING" id="420662.Mpe_A0490"/>
<feature type="compositionally biased region" description="Low complexity" evidence="1">
    <location>
        <begin position="148"/>
        <end position="169"/>
    </location>
</feature>
<dbReference type="Proteomes" id="UP000000366">
    <property type="component" value="Chromosome"/>
</dbReference>